<feature type="compositionally biased region" description="Polar residues" evidence="1">
    <location>
        <begin position="67"/>
        <end position="78"/>
    </location>
</feature>
<protein>
    <submittedName>
        <fullName evidence="2">Uncharacterized protein</fullName>
    </submittedName>
</protein>
<name>A0A1G7B1D5_9ACTN</name>
<dbReference type="STRING" id="58114.SAMN05216270_11573"/>
<feature type="region of interest" description="Disordered" evidence="1">
    <location>
        <begin position="17"/>
        <end position="99"/>
    </location>
</feature>
<evidence type="ECO:0000256" key="1">
    <source>
        <dbReference type="SAM" id="MobiDB-lite"/>
    </source>
</evidence>
<organism evidence="2 3">
    <name type="scientific">Glycomyces harbinensis</name>
    <dbReference type="NCBI Taxonomy" id="58114"/>
    <lineage>
        <taxon>Bacteria</taxon>
        <taxon>Bacillati</taxon>
        <taxon>Actinomycetota</taxon>
        <taxon>Actinomycetes</taxon>
        <taxon>Glycomycetales</taxon>
        <taxon>Glycomycetaceae</taxon>
        <taxon>Glycomyces</taxon>
    </lineage>
</organism>
<accession>A0A1G7B1D5</accession>
<dbReference type="OrthoDB" id="5069709at2"/>
<reference evidence="3" key="1">
    <citation type="submission" date="2016-10" db="EMBL/GenBank/DDBJ databases">
        <authorList>
            <person name="Varghese N."/>
            <person name="Submissions S."/>
        </authorList>
    </citation>
    <scope>NUCLEOTIDE SEQUENCE [LARGE SCALE GENOMIC DNA]</scope>
    <source>
        <strain evidence="3">CGMCC 4.3516</strain>
    </source>
</reference>
<dbReference type="EMBL" id="FNAD01000015">
    <property type="protein sequence ID" value="SDE20752.1"/>
    <property type="molecule type" value="Genomic_DNA"/>
</dbReference>
<keyword evidence="3" id="KW-1185">Reference proteome</keyword>
<evidence type="ECO:0000313" key="2">
    <source>
        <dbReference type="EMBL" id="SDE20752.1"/>
    </source>
</evidence>
<sequence length="241" mass="26364">MRRTLTLLLLIGIGLALRRGGDGKPSRPGDGGDGGTTRPPKRHGDIDAGQGTGSAQDAVDAEFQQGRAGTSRTDSSPANPDDRYTGGAVRPRANDYEGQDKWAAEAYERFRQNDEDVDAIAANTGLSREEVLAAKNNVMRDEHPIRDPYDGTLRNSRFDEDADIASAWNRLRTGNPNPPHESDLALLNHEVAEARYFRDNPGAEYAEAHQAANEASNWEQYVRDGNIPFSREDYTAPNSGN</sequence>
<dbReference type="Proteomes" id="UP000198949">
    <property type="component" value="Unassembled WGS sequence"/>
</dbReference>
<dbReference type="RefSeq" id="WP_091039492.1">
    <property type="nucleotide sequence ID" value="NZ_FNAD01000015.1"/>
</dbReference>
<evidence type="ECO:0000313" key="3">
    <source>
        <dbReference type="Proteomes" id="UP000198949"/>
    </source>
</evidence>
<proteinExistence type="predicted"/>
<gene>
    <name evidence="2" type="ORF">SAMN05216270_11573</name>
</gene>
<dbReference type="AlphaFoldDB" id="A0A1G7B1D5"/>